<dbReference type="GO" id="GO:0052689">
    <property type="term" value="F:carboxylic ester hydrolase activity"/>
    <property type="evidence" value="ECO:0007669"/>
    <property type="project" value="TreeGrafter"/>
</dbReference>
<dbReference type="PANTHER" id="PTHR46118:SF4">
    <property type="entry name" value="PROTEIN ABHD11"/>
    <property type="match status" value="1"/>
</dbReference>
<comment type="similarity">
    <text evidence="1">Belongs to the AB hydrolase superfamily.</text>
</comment>
<dbReference type="SUPFAM" id="SSF53474">
    <property type="entry name" value="alpha/beta-Hydrolases"/>
    <property type="match status" value="1"/>
</dbReference>
<dbReference type="STRING" id="105984.A0A427XJV1"/>
<gene>
    <name evidence="4" type="ORF">EHS24_001962</name>
</gene>
<dbReference type="PANTHER" id="PTHR46118">
    <property type="entry name" value="PROTEIN ABHD11"/>
    <property type="match status" value="1"/>
</dbReference>
<evidence type="ECO:0000259" key="3">
    <source>
        <dbReference type="Pfam" id="PF00561"/>
    </source>
</evidence>
<comment type="caution">
    <text evidence="4">The sequence shown here is derived from an EMBL/GenBank/DDBJ whole genome shotgun (WGS) entry which is preliminary data.</text>
</comment>
<organism evidence="4 5">
    <name type="scientific">Apiotrichum porosum</name>
    <dbReference type="NCBI Taxonomy" id="105984"/>
    <lineage>
        <taxon>Eukaryota</taxon>
        <taxon>Fungi</taxon>
        <taxon>Dikarya</taxon>
        <taxon>Basidiomycota</taxon>
        <taxon>Agaricomycotina</taxon>
        <taxon>Tremellomycetes</taxon>
        <taxon>Trichosporonales</taxon>
        <taxon>Trichosporonaceae</taxon>
        <taxon>Apiotrichum</taxon>
    </lineage>
</organism>
<accession>A0A427XJV1</accession>
<dbReference type="EMBL" id="RSCE01000011">
    <property type="protein sequence ID" value="RSH79034.1"/>
    <property type="molecule type" value="Genomic_DNA"/>
</dbReference>
<evidence type="ECO:0000256" key="1">
    <source>
        <dbReference type="ARBA" id="ARBA00008645"/>
    </source>
</evidence>
<keyword evidence="2" id="KW-0378">Hydrolase</keyword>
<evidence type="ECO:0000313" key="4">
    <source>
        <dbReference type="EMBL" id="RSH79034.1"/>
    </source>
</evidence>
<evidence type="ECO:0000256" key="2">
    <source>
        <dbReference type="ARBA" id="ARBA00022801"/>
    </source>
</evidence>
<dbReference type="OrthoDB" id="8119704at2759"/>
<dbReference type="Proteomes" id="UP000279236">
    <property type="component" value="Unassembled WGS sequence"/>
</dbReference>
<protein>
    <recommendedName>
        <fullName evidence="3">AB hydrolase-1 domain-containing protein</fullName>
    </recommendedName>
</protein>
<dbReference type="GO" id="GO:0005739">
    <property type="term" value="C:mitochondrion"/>
    <property type="evidence" value="ECO:0007669"/>
    <property type="project" value="TreeGrafter"/>
</dbReference>
<dbReference type="RefSeq" id="XP_028474181.1">
    <property type="nucleotide sequence ID" value="XM_028617718.1"/>
</dbReference>
<dbReference type="GeneID" id="39586505"/>
<feature type="domain" description="AB hydrolase-1" evidence="3">
    <location>
        <begin position="146"/>
        <end position="358"/>
    </location>
</feature>
<proteinExistence type="inferred from homology"/>
<dbReference type="InterPro" id="IPR029058">
    <property type="entry name" value="AB_hydrolase_fold"/>
</dbReference>
<keyword evidence="5" id="KW-1185">Reference proteome</keyword>
<sequence length="373" mass="41224">MAAIIRPSPSVASLLRTQYAPFKVARTAAYIAQRAGPSAEQTRSYGTRQLPAPVDLAFDVIEPKDVRIADQSMVICHGLFGSKQNWRSLAKAFAQKLGMNVYTLVCGVLQNRLLRFHVADYIVLAHLRSLSPPTSCRPPLTAPPNDMRNHGVSPHVKPHNYDAMAADIALFVEKQGLKNVNLLGHSMGGKAVMAYALNSDLNGPLRSLMSVDMTPAIGKVSPEFEAYTDNMLEIEHAKVANRHDADKILHKVEKNKSTRQFLLTNMVSDQDESGKSFLRFRLPVQLLKEEVPSIGEFPYTPPPPVSATSPQWMGPVLVLKGAQSKYVNRRNIPICEAFFPNCRVEILDAGHWVHAEKPAETVELVGQFILDGK</sequence>
<reference evidence="4 5" key="1">
    <citation type="submission" date="2018-11" db="EMBL/GenBank/DDBJ databases">
        <title>Genome sequence of Apiotrichum porosum DSM 27194.</title>
        <authorList>
            <person name="Aliyu H."/>
            <person name="Gorte O."/>
            <person name="Ochsenreither K."/>
        </authorList>
    </citation>
    <scope>NUCLEOTIDE SEQUENCE [LARGE SCALE GENOMIC DNA]</scope>
    <source>
        <strain evidence="4 5">DSM 27194</strain>
    </source>
</reference>
<dbReference type="InterPro" id="IPR000073">
    <property type="entry name" value="AB_hydrolase_1"/>
</dbReference>
<name>A0A427XJV1_9TREE</name>
<evidence type="ECO:0000313" key="5">
    <source>
        <dbReference type="Proteomes" id="UP000279236"/>
    </source>
</evidence>
<dbReference type="AlphaFoldDB" id="A0A427XJV1"/>
<dbReference type="Gene3D" id="3.40.50.1820">
    <property type="entry name" value="alpha/beta hydrolase"/>
    <property type="match status" value="1"/>
</dbReference>
<dbReference type="Pfam" id="PF00561">
    <property type="entry name" value="Abhydrolase_1"/>
    <property type="match status" value="1"/>
</dbReference>